<proteinExistence type="predicted"/>
<feature type="compositionally biased region" description="Gly residues" evidence="1">
    <location>
        <begin position="72"/>
        <end position="92"/>
    </location>
</feature>
<accession>A0ABN9SSV2</accession>
<organism evidence="2 3">
    <name type="scientific">Prorocentrum cordatum</name>
    <dbReference type="NCBI Taxonomy" id="2364126"/>
    <lineage>
        <taxon>Eukaryota</taxon>
        <taxon>Sar</taxon>
        <taxon>Alveolata</taxon>
        <taxon>Dinophyceae</taxon>
        <taxon>Prorocentrales</taxon>
        <taxon>Prorocentraceae</taxon>
        <taxon>Prorocentrum</taxon>
    </lineage>
</organism>
<feature type="region of interest" description="Disordered" evidence="1">
    <location>
        <begin position="1"/>
        <end position="28"/>
    </location>
</feature>
<dbReference type="Proteomes" id="UP001189429">
    <property type="component" value="Unassembled WGS sequence"/>
</dbReference>
<keyword evidence="3" id="KW-1185">Reference proteome</keyword>
<evidence type="ECO:0000313" key="3">
    <source>
        <dbReference type="Proteomes" id="UP001189429"/>
    </source>
</evidence>
<feature type="region of interest" description="Disordered" evidence="1">
    <location>
        <begin position="66"/>
        <end position="92"/>
    </location>
</feature>
<gene>
    <name evidence="2" type="ORF">PCOR1329_LOCUS32296</name>
</gene>
<name>A0ABN9SSV2_9DINO</name>
<feature type="non-terminal residue" evidence="2">
    <location>
        <position position="122"/>
    </location>
</feature>
<protein>
    <submittedName>
        <fullName evidence="2">Uncharacterized protein</fullName>
    </submittedName>
</protein>
<evidence type="ECO:0000313" key="2">
    <source>
        <dbReference type="EMBL" id="CAK0835219.1"/>
    </source>
</evidence>
<evidence type="ECO:0000256" key="1">
    <source>
        <dbReference type="SAM" id="MobiDB-lite"/>
    </source>
</evidence>
<dbReference type="EMBL" id="CAUYUJ010013025">
    <property type="protein sequence ID" value="CAK0835219.1"/>
    <property type="molecule type" value="Genomic_DNA"/>
</dbReference>
<sequence>MDARAAAFVANKKRAMGSEQRTQLEDGEGAAQGLRWAARRAAAPQARSLQAALAAEARLALAGCGAETKGGSARGRGPSGGEGAPHGPVGGVLAGLQLRRRRVACRAEGRRAGGERGAVLPE</sequence>
<reference evidence="2" key="1">
    <citation type="submission" date="2023-10" db="EMBL/GenBank/DDBJ databases">
        <authorList>
            <person name="Chen Y."/>
            <person name="Shah S."/>
            <person name="Dougan E. K."/>
            <person name="Thang M."/>
            <person name="Chan C."/>
        </authorList>
    </citation>
    <scope>NUCLEOTIDE SEQUENCE [LARGE SCALE GENOMIC DNA]</scope>
</reference>
<comment type="caution">
    <text evidence="2">The sequence shown here is derived from an EMBL/GenBank/DDBJ whole genome shotgun (WGS) entry which is preliminary data.</text>
</comment>